<dbReference type="OrthoDB" id="5511684at2759"/>
<dbReference type="InterPro" id="IPR010530">
    <property type="entry name" value="B12D"/>
</dbReference>
<feature type="non-terminal residue" evidence="2">
    <location>
        <position position="1"/>
    </location>
</feature>
<accession>V8NRR6</accession>
<proteinExistence type="predicted"/>
<feature type="transmembrane region" description="Helical" evidence="1">
    <location>
        <begin position="12"/>
        <end position="28"/>
    </location>
</feature>
<dbReference type="PANTHER" id="PTHR14256">
    <property type="entry name" value="NADH-UBIQUINONE OXIDOREDUCTASE MLRQ SUBUNIT"/>
    <property type="match status" value="1"/>
</dbReference>
<keyword evidence="1" id="KW-0812">Transmembrane</keyword>
<gene>
    <name evidence="2" type="primary">Nmes1</name>
    <name evidence="2" type="ORF">L345_09982</name>
</gene>
<organism evidence="2 3">
    <name type="scientific">Ophiophagus hannah</name>
    <name type="common">King cobra</name>
    <name type="synonym">Naja hannah</name>
    <dbReference type="NCBI Taxonomy" id="8665"/>
    <lineage>
        <taxon>Eukaryota</taxon>
        <taxon>Metazoa</taxon>
        <taxon>Chordata</taxon>
        <taxon>Craniata</taxon>
        <taxon>Vertebrata</taxon>
        <taxon>Euteleostomi</taxon>
        <taxon>Lepidosauria</taxon>
        <taxon>Squamata</taxon>
        <taxon>Bifurcata</taxon>
        <taxon>Unidentata</taxon>
        <taxon>Episquamata</taxon>
        <taxon>Toxicofera</taxon>
        <taxon>Serpentes</taxon>
        <taxon>Colubroidea</taxon>
        <taxon>Elapidae</taxon>
        <taxon>Elapinae</taxon>
        <taxon>Ophiophagus</taxon>
    </lineage>
</organism>
<dbReference type="PANTHER" id="PTHR14256:SF3">
    <property type="entry name" value="NORMAL MUCOSA OF ESOPHAGUS-SPECIFIC GENE 1 PROTEIN"/>
    <property type="match status" value="1"/>
</dbReference>
<dbReference type="Proteomes" id="UP000018936">
    <property type="component" value="Unassembled WGS sequence"/>
</dbReference>
<feature type="transmembrane region" description="Helical" evidence="1">
    <location>
        <begin position="48"/>
        <end position="67"/>
    </location>
</feature>
<keyword evidence="3" id="KW-1185">Reference proteome</keyword>
<name>V8NRR6_OPHHA</name>
<evidence type="ECO:0000313" key="3">
    <source>
        <dbReference type="Proteomes" id="UP000018936"/>
    </source>
</evidence>
<sequence>MSRIWGKEGDAFLPLVLGLVGFPLQPGHRVAPAYTMPVFRYLNKHKELIPLAMIMTATLSGMAYTGIRALKRSDIIIDRWNNPEPWEKVDPSQPQKLFSIHQKWKPIEELEEVRKVYKE</sequence>
<evidence type="ECO:0000256" key="1">
    <source>
        <dbReference type="SAM" id="Phobius"/>
    </source>
</evidence>
<keyword evidence="1" id="KW-0472">Membrane</keyword>
<comment type="caution">
    <text evidence="2">The sequence shown here is derived from an EMBL/GenBank/DDBJ whole genome shotgun (WGS) entry which is preliminary data.</text>
</comment>
<dbReference type="Pfam" id="PF06522">
    <property type="entry name" value="B12D"/>
    <property type="match status" value="1"/>
</dbReference>
<reference evidence="2 3" key="1">
    <citation type="journal article" date="2013" name="Proc. Natl. Acad. Sci. U.S.A.">
        <title>The king cobra genome reveals dynamic gene evolution and adaptation in the snake venom system.</title>
        <authorList>
            <person name="Vonk F.J."/>
            <person name="Casewell N.R."/>
            <person name="Henkel C.V."/>
            <person name="Heimberg A.M."/>
            <person name="Jansen H.J."/>
            <person name="McCleary R.J."/>
            <person name="Kerkkamp H.M."/>
            <person name="Vos R.A."/>
            <person name="Guerreiro I."/>
            <person name="Calvete J.J."/>
            <person name="Wuster W."/>
            <person name="Woods A.E."/>
            <person name="Logan J.M."/>
            <person name="Harrison R.A."/>
            <person name="Castoe T.A."/>
            <person name="de Koning A.P."/>
            <person name="Pollock D.D."/>
            <person name="Yandell M."/>
            <person name="Calderon D."/>
            <person name="Renjifo C."/>
            <person name="Currier R.B."/>
            <person name="Salgado D."/>
            <person name="Pla D."/>
            <person name="Sanz L."/>
            <person name="Hyder A.S."/>
            <person name="Ribeiro J.M."/>
            <person name="Arntzen J.W."/>
            <person name="van den Thillart G.E."/>
            <person name="Boetzer M."/>
            <person name="Pirovano W."/>
            <person name="Dirks R.P."/>
            <person name="Spaink H.P."/>
            <person name="Duboule D."/>
            <person name="McGlinn E."/>
            <person name="Kini R.M."/>
            <person name="Richardson M.K."/>
        </authorList>
    </citation>
    <scope>NUCLEOTIDE SEQUENCE</scope>
    <source>
        <tissue evidence="2">Blood</tissue>
    </source>
</reference>
<evidence type="ECO:0000313" key="2">
    <source>
        <dbReference type="EMBL" id="ETE64242.1"/>
    </source>
</evidence>
<keyword evidence="1" id="KW-1133">Transmembrane helix</keyword>
<protein>
    <submittedName>
        <fullName evidence="2">Normal mucosa of esophagus-specific 1 protein</fullName>
    </submittedName>
</protein>
<dbReference type="EMBL" id="AZIM01002333">
    <property type="protein sequence ID" value="ETE64242.1"/>
    <property type="molecule type" value="Genomic_DNA"/>
</dbReference>
<dbReference type="AlphaFoldDB" id="V8NRR6"/>